<accession>A0A2J0Q0G5</accession>
<gene>
    <name evidence="1" type="ORF">B9Q30_13665</name>
</gene>
<comment type="caution">
    <text evidence="1">The sequence shown here is derived from an EMBL/GenBank/DDBJ whole genome shotgun (WGS) entry which is preliminary data.</text>
</comment>
<sequence length="141" mass="16523">MFENNTGVYNYKNKNIDLKSNNANLYRDKLRQHCVSVRLNKEELQFLNEKRGNIRKGEWLRKSFLNTTPTLIPPINLDAWKELGKISQNLNKLNIHLDNKSDGSCLTNTELFAVRRQISELRLHLINIDLWRISDEGNAED</sequence>
<evidence type="ECO:0000313" key="1">
    <source>
        <dbReference type="EMBL" id="PJD84200.1"/>
    </source>
</evidence>
<protein>
    <submittedName>
        <fullName evidence="1">Uncharacterized protein</fullName>
    </submittedName>
</protein>
<organism evidence="1 2">
    <name type="scientific">Enterobacter hormaechei</name>
    <dbReference type="NCBI Taxonomy" id="158836"/>
    <lineage>
        <taxon>Bacteria</taxon>
        <taxon>Pseudomonadati</taxon>
        <taxon>Pseudomonadota</taxon>
        <taxon>Gammaproteobacteria</taxon>
        <taxon>Enterobacterales</taxon>
        <taxon>Enterobacteriaceae</taxon>
        <taxon>Enterobacter</taxon>
        <taxon>Enterobacter cloacae complex</taxon>
    </lineage>
</organism>
<dbReference type="RefSeq" id="WP_042945965.1">
    <property type="nucleotide sequence ID" value="NZ_FJXN01000003.1"/>
</dbReference>
<dbReference type="AlphaFoldDB" id="A0A2J0Q0G5"/>
<dbReference type="OrthoDB" id="6507084at2"/>
<reference evidence="1 2" key="1">
    <citation type="journal article" date="2017" name="J. Antimicrob. Chemother.">
        <title>Characterization of the population structure, drug resistance mechanisms and plasmids of the community-associated Enterobacter cloacae complex in China.</title>
        <authorList>
            <person name="Zhou K."/>
            <person name="Yu W."/>
            <person name="Cao X."/>
            <person name="Shen P."/>
            <person name="Lu H."/>
            <person name="Luo Q."/>
            <person name="Rossen J.W.A."/>
            <person name="Xiao Y."/>
        </authorList>
    </citation>
    <scope>NUCLEOTIDE SEQUENCE [LARGE SCALE GENOMIC DNA]</scope>
    <source>
        <strain evidence="1 2">ECC904</strain>
    </source>
</reference>
<dbReference type="EMBL" id="NEEW01000006">
    <property type="protein sequence ID" value="PJD84200.1"/>
    <property type="molecule type" value="Genomic_DNA"/>
</dbReference>
<dbReference type="Proteomes" id="UP000229974">
    <property type="component" value="Unassembled WGS sequence"/>
</dbReference>
<evidence type="ECO:0000313" key="2">
    <source>
        <dbReference type="Proteomes" id="UP000229974"/>
    </source>
</evidence>
<proteinExistence type="predicted"/>
<name>A0A2J0Q0G5_9ENTR</name>